<accession>A0AA47I7I7</accession>
<dbReference type="EMBL" id="CP086239">
    <property type="protein sequence ID" value="WAG60895.1"/>
    <property type="molecule type" value="Genomic_DNA"/>
</dbReference>
<dbReference type="AlphaFoldDB" id="A0AA47I7I7"/>
<gene>
    <name evidence="1" type="ORF">LL038_01185</name>
</gene>
<evidence type="ECO:0000313" key="1">
    <source>
        <dbReference type="EMBL" id="WAG60895.1"/>
    </source>
</evidence>
<sequence>MNCKKYLLYKCIECNEEEITNNYHTDGRRCKKCSGHLVSMGYIKDINKIKKIIISYMKNEDTE</sequence>
<evidence type="ECO:0000313" key="2">
    <source>
        <dbReference type="Proteomes" id="UP001164733"/>
    </source>
</evidence>
<dbReference type="RefSeq" id="WP_216119664.1">
    <property type="nucleotide sequence ID" value="NZ_CP086239.1"/>
</dbReference>
<name>A0AA47I7I7_9CLOT</name>
<protein>
    <submittedName>
        <fullName evidence="1">Uncharacterized protein</fullName>
    </submittedName>
</protein>
<dbReference type="Proteomes" id="UP001164733">
    <property type="component" value="Chromosome"/>
</dbReference>
<organism evidence="1 2">
    <name type="scientific">Clostridium estertheticum</name>
    <dbReference type="NCBI Taxonomy" id="238834"/>
    <lineage>
        <taxon>Bacteria</taxon>
        <taxon>Bacillati</taxon>
        <taxon>Bacillota</taxon>
        <taxon>Clostridia</taxon>
        <taxon>Eubacteriales</taxon>
        <taxon>Clostridiaceae</taxon>
        <taxon>Clostridium</taxon>
    </lineage>
</organism>
<proteinExistence type="predicted"/>
<reference evidence="1" key="1">
    <citation type="submission" date="2021-11" db="EMBL/GenBank/DDBJ databases">
        <title>Clostridia strains as spoilage organisms.</title>
        <authorList>
            <person name="Wambui J."/>
            <person name="Stevens M.J.A."/>
            <person name="Stephan R."/>
        </authorList>
    </citation>
    <scope>NUCLEOTIDE SEQUENCE</scope>
    <source>
        <strain evidence="1">CF009</strain>
    </source>
</reference>